<organism evidence="1 2">
    <name type="scientific">Actinomadura rubrisoli</name>
    <dbReference type="NCBI Taxonomy" id="2530368"/>
    <lineage>
        <taxon>Bacteria</taxon>
        <taxon>Bacillati</taxon>
        <taxon>Actinomycetota</taxon>
        <taxon>Actinomycetes</taxon>
        <taxon>Streptosporangiales</taxon>
        <taxon>Thermomonosporaceae</taxon>
        <taxon>Actinomadura</taxon>
    </lineage>
</organism>
<name>A0A4R5C188_9ACTN</name>
<evidence type="ECO:0000313" key="1">
    <source>
        <dbReference type="EMBL" id="TDD93331.1"/>
    </source>
</evidence>
<dbReference type="RefSeq" id="WP_131891597.1">
    <property type="nucleotide sequence ID" value="NZ_SMKU01000034.1"/>
</dbReference>
<accession>A0A4R5C188</accession>
<evidence type="ECO:0000313" key="2">
    <source>
        <dbReference type="Proteomes" id="UP000294513"/>
    </source>
</evidence>
<reference evidence="1 2" key="1">
    <citation type="submission" date="2019-03" db="EMBL/GenBank/DDBJ databases">
        <title>Draft genome sequences of novel Actinobacteria.</title>
        <authorList>
            <person name="Sahin N."/>
            <person name="Ay H."/>
            <person name="Saygin H."/>
        </authorList>
    </citation>
    <scope>NUCLEOTIDE SEQUENCE [LARGE SCALE GENOMIC DNA]</scope>
    <source>
        <strain evidence="1 2">H3C3</strain>
    </source>
</reference>
<dbReference type="EMBL" id="SMKU01000034">
    <property type="protein sequence ID" value="TDD93331.1"/>
    <property type="molecule type" value="Genomic_DNA"/>
</dbReference>
<dbReference type="Proteomes" id="UP000294513">
    <property type="component" value="Unassembled WGS sequence"/>
</dbReference>
<protein>
    <submittedName>
        <fullName evidence="1">Uncharacterized protein</fullName>
    </submittedName>
</protein>
<comment type="caution">
    <text evidence="1">The sequence shown here is derived from an EMBL/GenBank/DDBJ whole genome shotgun (WGS) entry which is preliminary data.</text>
</comment>
<keyword evidence="2" id="KW-1185">Reference proteome</keyword>
<gene>
    <name evidence="1" type="ORF">E1298_10120</name>
</gene>
<proteinExistence type="predicted"/>
<dbReference type="AlphaFoldDB" id="A0A4R5C188"/>
<sequence>MDRKTILRYVEPAIAAGFVPDATSPMTEADWAPLVREWFPHLTDTRLRQVTWPAFDKHREYIAQVLRAGATKATIHQRLRDEHGVTGSVASLKRYVAAQAVCRGEPG</sequence>
<dbReference type="OrthoDB" id="3542865at2"/>